<dbReference type="KEGG" id="uvi:66061750"/>
<dbReference type="RefSeq" id="XP_042994404.1">
    <property type="nucleotide sequence ID" value="XM_043138470.1"/>
</dbReference>
<dbReference type="GeneID" id="66061750"/>
<protein>
    <submittedName>
        <fullName evidence="1">Uncharacterized protein</fullName>
    </submittedName>
</protein>
<sequence>MAKLRPAESFFQQRGNRTDYQALLAIEPYVGRKSPGTLRFPLACHEAGTWLASAVLSPSDMLHVNGNGQ</sequence>
<dbReference type="EMBL" id="CP072753">
    <property type="protein sequence ID" value="QUC16731.1"/>
    <property type="molecule type" value="Genomic_DNA"/>
</dbReference>
<evidence type="ECO:0000313" key="2">
    <source>
        <dbReference type="Proteomes" id="UP000027002"/>
    </source>
</evidence>
<evidence type="ECO:0000313" key="1">
    <source>
        <dbReference type="EMBL" id="QUC16731.1"/>
    </source>
</evidence>
<proteinExistence type="predicted"/>
<accession>A0A8E5MEU1</accession>
<name>A0A8E5MEU1_USTVR</name>
<reference evidence="1" key="1">
    <citation type="submission" date="2020-03" db="EMBL/GenBank/DDBJ databases">
        <title>A mixture of massive structural variations and highly conserved coding sequences in Ustilaginoidea virens genome.</title>
        <authorList>
            <person name="Zhang K."/>
            <person name="Zhao Z."/>
            <person name="Zhang Z."/>
            <person name="Li Y."/>
            <person name="Hsiang T."/>
            <person name="Sun W."/>
        </authorList>
    </citation>
    <scope>NUCLEOTIDE SEQUENCE</scope>
    <source>
        <strain evidence="1">UV-8b</strain>
    </source>
</reference>
<dbReference type="Proteomes" id="UP000027002">
    <property type="component" value="Chromosome 1"/>
</dbReference>
<dbReference type="AlphaFoldDB" id="A0A8E5MEU1"/>
<organism evidence="1 2">
    <name type="scientific">Ustilaginoidea virens</name>
    <name type="common">Rice false smut fungus</name>
    <name type="synonym">Villosiclava virens</name>
    <dbReference type="NCBI Taxonomy" id="1159556"/>
    <lineage>
        <taxon>Eukaryota</taxon>
        <taxon>Fungi</taxon>
        <taxon>Dikarya</taxon>
        <taxon>Ascomycota</taxon>
        <taxon>Pezizomycotina</taxon>
        <taxon>Sordariomycetes</taxon>
        <taxon>Hypocreomycetidae</taxon>
        <taxon>Hypocreales</taxon>
        <taxon>Clavicipitaceae</taxon>
        <taxon>Ustilaginoidea</taxon>
    </lineage>
</organism>
<keyword evidence="2" id="KW-1185">Reference proteome</keyword>
<gene>
    <name evidence="1" type="ORF">UV8b_00972</name>
</gene>